<evidence type="ECO:0000259" key="1">
    <source>
        <dbReference type="Pfam" id="PF07238"/>
    </source>
</evidence>
<organism evidence="2 3">
    <name type="scientific">Nitrospira japonica</name>
    <dbReference type="NCBI Taxonomy" id="1325564"/>
    <lineage>
        <taxon>Bacteria</taxon>
        <taxon>Pseudomonadati</taxon>
        <taxon>Nitrospirota</taxon>
        <taxon>Nitrospiria</taxon>
        <taxon>Nitrospirales</taxon>
        <taxon>Nitrospiraceae</taxon>
        <taxon>Nitrospira</taxon>
    </lineage>
</organism>
<dbReference type="Proteomes" id="UP000192042">
    <property type="component" value="Chromosome I"/>
</dbReference>
<dbReference type="InterPro" id="IPR009875">
    <property type="entry name" value="PilZ_domain"/>
</dbReference>
<protein>
    <recommendedName>
        <fullName evidence="1">PilZ domain-containing protein</fullName>
    </recommendedName>
</protein>
<dbReference type="RefSeq" id="WP_080887261.1">
    <property type="nucleotide sequence ID" value="NZ_LT828648.1"/>
</dbReference>
<dbReference type="SUPFAM" id="SSF141371">
    <property type="entry name" value="PilZ domain-like"/>
    <property type="match status" value="1"/>
</dbReference>
<evidence type="ECO:0000313" key="3">
    <source>
        <dbReference type="Proteomes" id="UP000192042"/>
    </source>
</evidence>
<proteinExistence type="predicted"/>
<name>A0A1W1I7C7_9BACT</name>
<feature type="domain" description="PilZ" evidence="1">
    <location>
        <begin position="7"/>
        <end position="95"/>
    </location>
</feature>
<dbReference type="EMBL" id="LT828648">
    <property type="protein sequence ID" value="SLM48948.1"/>
    <property type="molecule type" value="Genomic_DNA"/>
</dbReference>
<dbReference type="Gene3D" id="2.40.10.220">
    <property type="entry name" value="predicted glycosyltransferase like domains"/>
    <property type="match status" value="1"/>
</dbReference>
<dbReference type="GO" id="GO:0035438">
    <property type="term" value="F:cyclic-di-GMP binding"/>
    <property type="evidence" value="ECO:0007669"/>
    <property type="project" value="InterPro"/>
</dbReference>
<evidence type="ECO:0000313" key="2">
    <source>
        <dbReference type="EMBL" id="SLM48948.1"/>
    </source>
</evidence>
<dbReference type="KEGG" id="nja:NSJP_2781"/>
<keyword evidence="3" id="KW-1185">Reference proteome</keyword>
<reference evidence="2 3" key="1">
    <citation type="submission" date="2017-03" db="EMBL/GenBank/DDBJ databases">
        <authorList>
            <person name="Afonso C.L."/>
            <person name="Miller P.J."/>
            <person name="Scott M.A."/>
            <person name="Spackman E."/>
            <person name="Goraichik I."/>
            <person name="Dimitrov K.M."/>
            <person name="Suarez D.L."/>
            <person name="Swayne D.E."/>
        </authorList>
    </citation>
    <scope>NUCLEOTIDE SEQUENCE [LARGE SCALE GENOMIC DNA]</scope>
    <source>
        <strain evidence="2">Genome sequencing of Nitrospira japonica strain NJ11</strain>
    </source>
</reference>
<gene>
    <name evidence="2" type="ORF">NSJP_2781</name>
</gene>
<sequence length="112" mass="12196">MAGFGLRKHQRFKDSVPVQFRGKGVVGEGRLKDLSLTGASISGDVHVSTGMTLGLQLFFPGDREPLLIDRAIVQWVKGVEFGVELAANPQIAERLTTLISEKVKKRHGPSKS</sequence>
<dbReference type="OrthoDB" id="8479088at2"/>
<dbReference type="AlphaFoldDB" id="A0A1W1I7C7"/>
<dbReference type="Pfam" id="PF07238">
    <property type="entry name" value="PilZ"/>
    <property type="match status" value="1"/>
</dbReference>
<accession>A0A1W1I7C7</accession>
<dbReference type="STRING" id="1325564.NSJP_2781"/>